<name>A0A0B8T5Z4_9SPHI</name>
<dbReference type="STRING" id="1229276.DI53_3025"/>
<evidence type="ECO:0000313" key="4">
    <source>
        <dbReference type="EMBL" id="KGE13189.1"/>
    </source>
</evidence>
<dbReference type="OrthoDB" id="9795390at2"/>
<dbReference type="Pfam" id="PF03109">
    <property type="entry name" value="ABC1"/>
    <property type="match status" value="1"/>
</dbReference>
<keyword evidence="2" id="KW-1133">Transmembrane helix</keyword>
<gene>
    <name evidence="4" type="ORF">DI53_3025</name>
</gene>
<feature type="transmembrane region" description="Helical" evidence="2">
    <location>
        <begin position="497"/>
        <end position="515"/>
    </location>
</feature>
<dbReference type="InterPro" id="IPR050154">
    <property type="entry name" value="UbiB_kinase"/>
</dbReference>
<evidence type="ECO:0000259" key="3">
    <source>
        <dbReference type="Pfam" id="PF03109"/>
    </source>
</evidence>
<keyword evidence="5" id="KW-1185">Reference proteome</keyword>
<evidence type="ECO:0000256" key="1">
    <source>
        <dbReference type="ARBA" id="ARBA00009670"/>
    </source>
</evidence>
<evidence type="ECO:0000313" key="5">
    <source>
        <dbReference type="Proteomes" id="UP000031802"/>
    </source>
</evidence>
<dbReference type="InterPro" id="IPR004147">
    <property type="entry name" value="ABC1_dom"/>
</dbReference>
<protein>
    <submittedName>
        <fullName evidence="4">ABC transporter</fullName>
    </submittedName>
</protein>
<reference evidence="4 5" key="2">
    <citation type="journal article" date="2015" name="PLoS ONE">
        <title>Whole-Genome Optical Mapping and Finished Genome Sequence of Sphingobacterium deserti sp. nov., a New Species Isolated from the Western Desert of China.</title>
        <authorList>
            <person name="Teng C."/>
            <person name="Zhou Z."/>
            <person name="Molnar I."/>
            <person name="Li X."/>
            <person name="Tang R."/>
            <person name="Chen M."/>
            <person name="Wang L."/>
            <person name="Su S."/>
            <person name="Zhang W."/>
            <person name="Lin M."/>
        </authorList>
    </citation>
    <scope>NUCLEOTIDE SEQUENCE [LARGE SCALE GENOMIC DNA]</scope>
    <source>
        <strain evidence="5">ACCC05744</strain>
    </source>
</reference>
<dbReference type="SUPFAM" id="SSF56112">
    <property type="entry name" value="Protein kinase-like (PK-like)"/>
    <property type="match status" value="1"/>
</dbReference>
<dbReference type="EMBL" id="JJMU01000054">
    <property type="protein sequence ID" value="KGE13189.1"/>
    <property type="molecule type" value="Genomic_DNA"/>
</dbReference>
<organism evidence="4 5">
    <name type="scientific">Sphingobacterium deserti</name>
    <dbReference type="NCBI Taxonomy" id="1229276"/>
    <lineage>
        <taxon>Bacteria</taxon>
        <taxon>Pseudomonadati</taxon>
        <taxon>Bacteroidota</taxon>
        <taxon>Sphingobacteriia</taxon>
        <taxon>Sphingobacteriales</taxon>
        <taxon>Sphingobacteriaceae</taxon>
        <taxon>Sphingobacterium</taxon>
    </lineage>
</organism>
<dbReference type="Gene3D" id="1.10.510.10">
    <property type="entry name" value="Transferase(Phosphotransferase) domain 1"/>
    <property type="match status" value="1"/>
</dbReference>
<dbReference type="CDD" id="cd05121">
    <property type="entry name" value="ABC1_ADCK3-like"/>
    <property type="match status" value="1"/>
</dbReference>
<evidence type="ECO:0000256" key="2">
    <source>
        <dbReference type="SAM" id="Phobius"/>
    </source>
</evidence>
<comment type="similarity">
    <text evidence="1">Belongs to the protein kinase superfamily. ADCK protein kinase family.</text>
</comment>
<proteinExistence type="inferred from homology"/>
<reference evidence="5" key="1">
    <citation type="submission" date="2014-04" db="EMBL/GenBank/DDBJ databases">
        <title>Whole-Genome optical mapping and complete genome sequence of Sphingobacterium deserti sp. nov., a new spaces isolated from desert in the west of China.</title>
        <authorList>
            <person name="Teng C."/>
            <person name="Zhou Z."/>
            <person name="Li X."/>
            <person name="Chen M."/>
            <person name="Lin M."/>
            <person name="Wang L."/>
            <person name="Su S."/>
            <person name="Zhang C."/>
            <person name="Zhang W."/>
        </authorList>
    </citation>
    <scope>NUCLEOTIDE SEQUENCE [LARGE SCALE GENOMIC DNA]</scope>
    <source>
        <strain evidence="5">ACCC05744</strain>
    </source>
</reference>
<keyword evidence="2" id="KW-0812">Transmembrane</keyword>
<dbReference type="InterPro" id="IPR011009">
    <property type="entry name" value="Kinase-like_dom_sf"/>
</dbReference>
<dbReference type="eggNOG" id="COG0661">
    <property type="taxonomic scope" value="Bacteria"/>
</dbReference>
<comment type="caution">
    <text evidence="4">The sequence shown here is derived from an EMBL/GenBank/DDBJ whole genome shotgun (WGS) entry which is preliminary data.</text>
</comment>
<dbReference type="Proteomes" id="UP000031802">
    <property type="component" value="Unassembled WGS sequence"/>
</dbReference>
<dbReference type="RefSeq" id="WP_037501273.1">
    <property type="nucleotide sequence ID" value="NZ_JJMU01000054.1"/>
</dbReference>
<keyword evidence="2" id="KW-0472">Membrane</keyword>
<accession>A0A0B8T5Z4</accession>
<feature type="domain" description="ABC1 atypical kinase-like" evidence="3">
    <location>
        <begin position="93"/>
        <end position="335"/>
    </location>
</feature>
<sequence length="551" mass="63403">MYSVHKLKRIGQILRILSKHGFEEVISRSNIDRLIPDSVLLWNTHTKRIFEEDFNKRVRLAIEELGPTFIKLGQLLSNRADIIPDELRQELVKLQDEVPPEKMDLREKLSNSLDIDVDAHFAHIELLPMAAASIAQVYQATLHDGSKVILKIKRSGINRLVRADLDFIADLVKLLRTKYEIVQKINLYEIVQSFANSLLNELSFTNELNNIERFRRNFRGNSALYVPKVYRSYSNDEILCMEYIDGMKINDLDSLAENGFLPKDILQNCLDLYLEQVLQHGFFHADPHPGNVLVNTKGQIVFIDFGSMGFMIPHDRDIIEAMVINFLMNDAKDLIRNIKKLAIVHDIEDERQLERSAYEIFQMIEENALDDIDISIMLHKLNNILQTNSILLPDFVYLLLRGVSILEGTGRQLNAELNIPESIKPFAKKIAQQKMSAEYIKSQLLEKVKFMKNILTEVPEDLLMLLEKAKSDKLTLNHKIQDFDRMQLVFHRIGNKFLLSILAMTFGVGASILAHGRVGYLLWGMPILSWLGFTMSFILSGTLLIYLIRSK</sequence>
<dbReference type="PATRIC" id="fig|1229276.3.peg.3128"/>
<dbReference type="AlphaFoldDB" id="A0A0B8T5Z4"/>
<dbReference type="PANTHER" id="PTHR10566:SF113">
    <property type="entry name" value="PROTEIN ACTIVITY OF BC1 COMPLEX KINASE 7, CHLOROPLASTIC"/>
    <property type="match status" value="1"/>
</dbReference>
<dbReference type="PANTHER" id="PTHR10566">
    <property type="entry name" value="CHAPERONE-ACTIVITY OF BC1 COMPLEX CABC1 -RELATED"/>
    <property type="match status" value="1"/>
</dbReference>
<feature type="transmembrane region" description="Helical" evidence="2">
    <location>
        <begin position="527"/>
        <end position="548"/>
    </location>
</feature>